<organism evidence="7">
    <name type="scientific">uncultured bacterium EIL80B09</name>
    <dbReference type="NCBI Taxonomy" id="1768206"/>
    <lineage>
        <taxon>Bacteria</taxon>
        <taxon>environmental samples</taxon>
    </lineage>
</organism>
<dbReference type="PANTHER" id="PTHR12001">
    <property type="entry name" value="GERANYLGERANYL PYROPHOSPHATE SYNTHASE"/>
    <property type="match status" value="1"/>
</dbReference>
<dbReference type="EMBL" id="KT201086">
    <property type="protein sequence ID" value="ALS56067.1"/>
    <property type="molecule type" value="Genomic_DNA"/>
</dbReference>
<sequence>MNNIQNNNELEDFLTKIDDQIILLGEPSILSEKSLKESKIYHLNTGGSKFRCKVIFHVCKLYDISIKNAETIALTLENLHQASLIHDDIQDEDEIRRSFKTIWTKESIKKALLVGDMMIFESIKTLLKLENTSIEQLKLVFENCLENLSLMVAAQNCELDLQKKEVCLSYEEYRTIVLHKTLPFFYLSFSIPAILSNVKKKDIVDLKKELEEISLIYQIIDDYEDFEKKEIVNFFKLKDNLYEYLGDKDEIKTFLLNKVDEEIEINKIKSNKNSMIINYILEQCSKKIDKIFL</sequence>
<evidence type="ECO:0000256" key="6">
    <source>
        <dbReference type="RuleBase" id="RU004466"/>
    </source>
</evidence>
<dbReference type="GO" id="GO:0046872">
    <property type="term" value="F:metal ion binding"/>
    <property type="evidence" value="ECO:0007669"/>
    <property type="project" value="UniProtKB-KW"/>
</dbReference>
<evidence type="ECO:0000256" key="2">
    <source>
        <dbReference type="ARBA" id="ARBA00006706"/>
    </source>
</evidence>
<dbReference type="Gene3D" id="1.10.600.10">
    <property type="entry name" value="Farnesyl Diphosphate Synthase"/>
    <property type="match status" value="1"/>
</dbReference>
<evidence type="ECO:0000256" key="1">
    <source>
        <dbReference type="ARBA" id="ARBA00001946"/>
    </source>
</evidence>
<name>A0A0U2W611_9BACT</name>
<evidence type="ECO:0000256" key="4">
    <source>
        <dbReference type="ARBA" id="ARBA00022723"/>
    </source>
</evidence>
<evidence type="ECO:0000256" key="3">
    <source>
        <dbReference type="ARBA" id="ARBA00022679"/>
    </source>
</evidence>
<dbReference type="Pfam" id="PF00348">
    <property type="entry name" value="polyprenyl_synt"/>
    <property type="match status" value="1"/>
</dbReference>
<dbReference type="PANTHER" id="PTHR12001:SF85">
    <property type="entry name" value="SHORT CHAIN ISOPRENYL DIPHOSPHATE SYNTHASE"/>
    <property type="match status" value="1"/>
</dbReference>
<comment type="similarity">
    <text evidence="2 6">Belongs to the FPP/GGPP synthase family.</text>
</comment>
<dbReference type="InterPro" id="IPR008949">
    <property type="entry name" value="Isoprenoid_synthase_dom_sf"/>
</dbReference>
<keyword evidence="3 6" id="KW-0808">Transferase</keyword>
<reference evidence="7" key="1">
    <citation type="journal article" date="2016" name="ISME J.">
        <title>Functional metagenomic screen reveals new and diverse microbial rhodopsins.</title>
        <authorList>
            <person name="Pushkarev A."/>
            <person name="Beja O."/>
        </authorList>
    </citation>
    <scope>NUCLEOTIDE SEQUENCE</scope>
</reference>
<dbReference type="InterPro" id="IPR000092">
    <property type="entry name" value="Polyprenyl_synt"/>
</dbReference>
<protein>
    <submittedName>
        <fullName evidence="7">Putative geranylgeranyl diphosphate synthase</fullName>
    </submittedName>
</protein>
<keyword evidence="5" id="KW-0460">Magnesium</keyword>
<dbReference type="AlphaFoldDB" id="A0A0U2W611"/>
<proteinExistence type="inferred from homology"/>
<dbReference type="GO" id="GO:0004659">
    <property type="term" value="F:prenyltransferase activity"/>
    <property type="evidence" value="ECO:0007669"/>
    <property type="project" value="InterPro"/>
</dbReference>
<dbReference type="SUPFAM" id="SSF48576">
    <property type="entry name" value="Terpenoid synthases"/>
    <property type="match status" value="1"/>
</dbReference>
<dbReference type="GO" id="GO:0008299">
    <property type="term" value="P:isoprenoid biosynthetic process"/>
    <property type="evidence" value="ECO:0007669"/>
    <property type="project" value="InterPro"/>
</dbReference>
<accession>A0A0U2W611</accession>
<evidence type="ECO:0000313" key="7">
    <source>
        <dbReference type="EMBL" id="ALS56067.1"/>
    </source>
</evidence>
<keyword evidence="4" id="KW-0479">Metal-binding</keyword>
<evidence type="ECO:0000256" key="5">
    <source>
        <dbReference type="ARBA" id="ARBA00022842"/>
    </source>
</evidence>
<comment type="cofactor">
    <cofactor evidence="1">
        <name>Mg(2+)</name>
        <dbReference type="ChEBI" id="CHEBI:18420"/>
    </cofactor>
</comment>